<keyword evidence="1" id="KW-0812">Transmembrane</keyword>
<organism evidence="2 3">
    <name type="scientific">Halobaculum gomorrense</name>
    <dbReference type="NCBI Taxonomy" id="43928"/>
    <lineage>
        <taxon>Archaea</taxon>
        <taxon>Methanobacteriati</taxon>
        <taxon>Methanobacteriota</taxon>
        <taxon>Stenosarchaea group</taxon>
        <taxon>Halobacteria</taxon>
        <taxon>Halobacteriales</taxon>
        <taxon>Haloferacaceae</taxon>
        <taxon>Halobaculum</taxon>
    </lineage>
</organism>
<dbReference type="SUPFAM" id="SSF82866">
    <property type="entry name" value="Multidrug efflux transporter AcrB transmembrane domain"/>
    <property type="match status" value="1"/>
</dbReference>
<keyword evidence="1" id="KW-1133">Transmembrane helix</keyword>
<keyword evidence="1" id="KW-0472">Membrane</keyword>
<dbReference type="STRING" id="43928.SAMN05443636_1104"/>
<proteinExistence type="predicted"/>
<dbReference type="AlphaFoldDB" id="A0A1M5MQA4"/>
<evidence type="ECO:0000313" key="3">
    <source>
        <dbReference type="Proteomes" id="UP000184357"/>
    </source>
</evidence>
<dbReference type="EMBL" id="FQWV01000002">
    <property type="protein sequence ID" value="SHG79580.1"/>
    <property type="molecule type" value="Genomic_DNA"/>
</dbReference>
<evidence type="ECO:0000256" key="1">
    <source>
        <dbReference type="SAM" id="Phobius"/>
    </source>
</evidence>
<reference evidence="2 3" key="1">
    <citation type="submission" date="2016-11" db="EMBL/GenBank/DDBJ databases">
        <authorList>
            <person name="Jaros S."/>
            <person name="Januszkiewicz K."/>
            <person name="Wedrychowicz H."/>
        </authorList>
    </citation>
    <scope>NUCLEOTIDE SEQUENCE [LARGE SCALE GENOMIC DNA]</scope>
    <source>
        <strain evidence="2 3">DSM 9297</strain>
    </source>
</reference>
<evidence type="ECO:0000313" key="2">
    <source>
        <dbReference type="EMBL" id="SHG79580.1"/>
    </source>
</evidence>
<gene>
    <name evidence="2" type="ORF">SAMN05443636_1104</name>
</gene>
<feature type="transmembrane region" description="Helical" evidence="1">
    <location>
        <begin position="42"/>
        <end position="59"/>
    </location>
</feature>
<feature type="transmembrane region" description="Helical" evidence="1">
    <location>
        <begin position="129"/>
        <end position="147"/>
    </location>
</feature>
<keyword evidence="3" id="KW-1185">Reference proteome</keyword>
<accession>A0A1M5MQA4</accession>
<protein>
    <submittedName>
        <fullName evidence="2">Uncharacterized protein</fullName>
    </submittedName>
</protein>
<feature type="transmembrane region" description="Helical" evidence="1">
    <location>
        <begin position="103"/>
        <end position="123"/>
    </location>
</feature>
<name>A0A1M5MQA4_9EURY</name>
<feature type="transmembrane region" description="Helical" evidence="1">
    <location>
        <begin position="65"/>
        <end position="83"/>
    </location>
</feature>
<dbReference type="Proteomes" id="UP000184357">
    <property type="component" value="Unassembled WGS sequence"/>
</dbReference>
<sequence>MSLTGRVSGARTTVSVGFPEHLSVQSGEQSTMERERLLRRVSTARTVGLVIVAIGLFASLTPVTWVGIGLVVAAMLVITVARIDRLRETRLTPTARTRLAASWTLFVLLLSTFLVVAVPGSVVPGEGRLFWALAVATGGLLIAYRLFHAAYLPDDWSLVADAEAGAVDGTEDDEAVVADTDSS</sequence>